<evidence type="ECO:0000256" key="5">
    <source>
        <dbReference type="ARBA" id="ARBA00022605"/>
    </source>
</evidence>
<evidence type="ECO:0000256" key="11">
    <source>
        <dbReference type="HAMAP-Rule" id="MF_00468"/>
    </source>
</evidence>
<keyword evidence="3 11" id="KW-1003">Cell membrane</keyword>
<dbReference type="PANTHER" id="PTHR37468:SF1">
    <property type="entry name" value="SULFATE TRANSPORTER CYSZ"/>
    <property type="match status" value="1"/>
</dbReference>
<evidence type="ECO:0000256" key="1">
    <source>
        <dbReference type="ARBA" id="ARBA00004141"/>
    </source>
</evidence>
<comment type="caution">
    <text evidence="11">Lacks conserved residue(s) required for the propagation of feature annotation.</text>
</comment>
<dbReference type="Pfam" id="PF07264">
    <property type="entry name" value="EI24"/>
    <property type="match status" value="1"/>
</dbReference>
<dbReference type="NCBIfam" id="NF003433">
    <property type="entry name" value="PRK04949.1"/>
    <property type="match status" value="1"/>
</dbReference>
<accession>A0A370DIP5</accession>
<dbReference type="AlphaFoldDB" id="A0A370DIP5"/>
<dbReference type="GO" id="GO:0000103">
    <property type="term" value="P:sulfate assimilation"/>
    <property type="evidence" value="ECO:0007669"/>
    <property type="project" value="InterPro"/>
</dbReference>
<evidence type="ECO:0000256" key="6">
    <source>
        <dbReference type="ARBA" id="ARBA00022692"/>
    </source>
</evidence>
<dbReference type="Proteomes" id="UP000254266">
    <property type="component" value="Unassembled WGS sequence"/>
</dbReference>
<keyword evidence="7 11" id="KW-1133">Transmembrane helix</keyword>
<evidence type="ECO:0000256" key="9">
    <source>
        <dbReference type="ARBA" id="ARBA00023136"/>
    </source>
</evidence>
<dbReference type="EMBL" id="QFXC01000007">
    <property type="protein sequence ID" value="RDH84420.1"/>
    <property type="molecule type" value="Genomic_DNA"/>
</dbReference>
<reference evidence="12 13" key="1">
    <citation type="journal article" date="2018" name="ISME J.">
        <title>Endosymbiont genomes yield clues of tubeworm success.</title>
        <authorList>
            <person name="Li Y."/>
            <person name="Liles M.R."/>
            <person name="Halanych K.M."/>
        </authorList>
    </citation>
    <scope>NUCLEOTIDE SEQUENCE [LARGE SCALE GENOMIC DNA]</scope>
    <source>
        <strain evidence="12">A1464</strain>
    </source>
</reference>
<name>A0A370DIP5_9GAMM</name>
<sequence length="248" mass="28246">MIGNLFKGFGHIFEGLKLITQPGLRRFVLIPLSINITLFGGATWYLFIKFDEWMNSLLPDFPDWLSWLETALIWLLWPLFSIMILLVIFYTFTFIANLIAAPFNSLLAEKVEKHLTGQPLDTGPSFPTSEMIKRSIASEIGKLFYFIKWWIVLFILTLIPVINLAAPFIWILFGAWMLSLEYLDYPMSNHNKFFKDINKQAISKRSLSLGFGGSVMLFTSIPVLNFIAMPAGVAGATSLWVKYGDQLS</sequence>
<evidence type="ECO:0000256" key="4">
    <source>
        <dbReference type="ARBA" id="ARBA00022519"/>
    </source>
</evidence>
<keyword evidence="2 11" id="KW-0813">Transport</keyword>
<dbReference type="PANTHER" id="PTHR37468">
    <property type="entry name" value="SULFATE TRANSPORTER CYSZ"/>
    <property type="match status" value="1"/>
</dbReference>
<dbReference type="InterPro" id="IPR050480">
    <property type="entry name" value="CysZ-like"/>
</dbReference>
<dbReference type="GO" id="GO:0005886">
    <property type="term" value="C:plasma membrane"/>
    <property type="evidence" value="ECO:0007669"/>
    <property type="project" value="UniProtKB-SubCell"/>
</dbReference>
<feature type="transmembrane region" description="Helical" evidence="11">
    <location>
        <begin position="143"/>
        <end position="162"/>
    </location>
</feature>
<protein>
    <recommendedName>
        <fullName evidence="11">Sulfate transporter CysZ</fullName>
    </recommendedName>
</protein>
<evidence type="ECO:0000256" key="7">
    <source>
        <dbReference type="ARBA" id="ARBA00022989"/>
    </source>
</evidence>
<dbReference type="GO" id="GO:0009675">
    <property type="term" value="F:high-affinity sulfate:proton symporter activity"/>
    <property type="evidence" value="ECO:0007669"/>
    <property type="project" value="TreeGrafter"/>
</dbReference>
<evidence type="ECO:0000256" key="3">
    <source>
        <dbReference type="ARBA" id="ARBA00022475"/>
    </source>
</evidence>
<evidence type="ECO:0000313" key="12">
    <source>
        <dbReference type="EMBL" id="RDH84420.1"/>
    </source>
</evidence>
<feature type="transmembrane region" description="Helical" evidence="11">
    <location>
        <begin position="71"/>
        <end position="100"/>
    </location>
</feature>
<feature type="transmembrane region" description="Helical" evidence="11">
    <location>
        <begin position="27"/>
        <end position="48"/>
    </location>
</feature>
<evidence type="ECO:0000256" key="10">
    <source>
        <dbReference type="ARBA" id="ARBA00023192"/>
    </source>
</evidence>
<comment type="similarity">
    <text evidence="11">Belongs to the CysZ family.</text>
</comment>
<dbReference type="InterPro" id="IPR059112">
    <property type="entry name" value="CysZ/EI24"/>
</dbReference>
<dbReference type="GO" id="GO:0019344">
    <property type="term" value="P:cysteine biosynthetic process"/>
    <property type="evidence" value="ECO:0007669"/>
    <property type="project" value="UniProtKB-UniRule"/>
</dbReference>
<evidence type="ECO:0000256" key="8">
    <source>
        <dbReference type="ARBA" id="ARBA00023032"/>
    </source>
</evidence>
<comment type="caution">
    <text evidence="12">The sequence shown here is derived from an EMBL/GenBank/DDBJ whole genome shotgun (WGS) entry which is preliminary data.</text>
</comment>
<organism evidence="12 13">
    <name type="scientific">endosymbiont of Galathealinum brachiosum</name>
    <dbReference type="NCBI Taxonomy" id="2200906"/>
    <lineage>
        <taxon>Bacteria</taxon>
        <taxon>Pseudomonadati</taxon>
        <taxon>Pseudomonadota</taxon>
        <taxon>Gammaproteobacteria</taxon>
        <taxon>sulfur-oxidizing symbionts</taxon>
    </lineage>
</organism>
<keyword evidence="8 11" id="KW-0764">Sulfate transport</keyword>
<keyword evidence="13" id="KW-1185">Reference proteome</keyword>
<dbReference type="HAMAP" id="MF_00468">
    <property type="entry name" value="CysZ"/>
    <property type="match status" value="1"/>
</dbReference>
<proteinExistence type="inferred from homology"/>
<comment type="function">
    <text evidence="11">High affinity, high specificity proton-dependent sulfate transporter, which mediates sulfate uptake. Provides the sulfur source for the cysteine synthesis pathway.</text>
</comment>
<evidence type="ECO:0000256" key="2">
    <source>
        <dbReference type="ARBA" id="ARBA00022448"/>
    </source>
</evidence>
<dbReference type="InterPro" id="IPR022985">
    <property type="entry name" value="Sulfate_CysZ"/>
</dbReference>
<comment type="subcellular location">
    <subcellularLocation>
        <location evidence="11">Cell inner membrane</location>
        <topology evidence="11">Multi-pass membrane protein</topology>
    </subcellularLocation>
    <subcellularLocation>
        <location evidence="1">Membrane</location>
        <topology evidence="1">Multi-pass membrane protein</topology>
    </subcellularLocation>
</comment>
<gene>
    <name evidence="11" type="primary">cysZ</name>
    <name evidence="12" type="ORF">DIZ80_02785</name>
</gene>
<keyword evidence="4 11" id="KW-0997">Cell inner membrane</keyword>
<keyword evidence="5 11" id="KW-0028">Amino-acid biosynthesis</keyword>
<keyword evidence="9 11" id="KW-0472">Membrane</keyword>
<keyword evidence="10 11" id="KW-0198">Cysteine biosynthesis</keyword>
<keyword evidence="6 11" id="KW-0812">Transmembrane</keyword>
<evidence type="ECO:0000313" key="13">
    <source>
        <dbReference type="Proteomes" id="UP000254266"/>
    </source>
</evidence>